<dbReference type="AlphaFoldDB" id="A0A6B1FWK6"/>
<dbReference type="GO" id="GO:0008270">
    <property type="term" value="F:zinc ion binding"/>
    <property type="evidence" value="ECO:0007669"/>
    <property type="project" value="UniProtKB-KW"/>
</dbReference>
<evidence type="ECO:0000256" key="2">
    <source>
        <dbReference type="PROSITE-ProRule" id="PRU00504"/>
    </source>
</evidence>
<proteinExistence type="predicted"/>
<dbReference type="PANTHER" id="PTHR24104:SF25">
    <property type="entry name" value="PROTEIN LIN-41"/>
    <property type="match status" value="1"/>
</dbReference>
<dbReference type="PROSITE" id="PS51125">
    <property type="entry name" value="NHL"/>
    <property type="match status" value="5"/>
</dbReference>
<dbReference type="InterPro" id="IPR001258">
    <property type="entry name" value="NHL_repeat"/>
</dbReference>
<dbReference type="CDD" id="cd05819">
    <property type="entry name" value="NHL"/>
    <property type="match status" value="1"/>
</dbReference>
<feature type="repeat" description="NHL" evidence="2">
    <location>
        <begin position="424"/>
        <end position="468"/>
    </location>
</feature>
<name>A0A6B1FWK6_9CHLR</name>
<feature type="repeat" description="NHL" evidence="2">
    <location>
        <begin position="296"/>
        <end position="326"/>
    </location>
</feature>
<feature type="non-terminal residue" evidence="3">
    <location>
        <position position="1"/>
    </location>
</feature>
<evidence type="ECO:0008006" key="4">
    <source>
        <dbReference type="Google" id="ProtNLM"/>
    </source>
</evidence>
<dbReference type="SUPFAM" id="SSF101898">
    <property type="entry name" value="NHL repeat"/>
    <property type="match status" value="2"/>
</dbReference>
<organism evidence="3">
    <name type="scientific">Caldilineaceae bacterium SB0675_bin_29</name>
    <dbReference type="NCBI Taxonomy" id="2605266"/>
    <lineage>
        <taxon>Bacteria</taxon>
        <taxon>Bacillati</taxon>
        <taxon>Chloroflexota</taxon>
        <taxon>Caldilineae</taxon>
        <taxon>Caldilineales</taxon>
        <taxon>Caldilineaceae</taxon>
    </lineage>
</organism>
<dbReference type="EMBL" id="VYDA01000044">
    <property type="protein sequence ID" value="MYH60451.1"/>
    <property type="molecule type" value="Genomic_DNA"/>
</dbReference>
<feature type="repeat" description="NHL" evidence="2">
    <location>
        <begin position="239"/>
        <end position="273"/>
    </location>
</feature>
<dbReference type="InterPro" id="IPR011042">
    <property type="entry name" value="6-blade_b-propeller_TolB-like"/>
</dbReference>
<dbReference type="Pfam" id="PF01436">
    <property type="entry name" value="NHL"/>
    <property type="match status" value="3"/>
</dbReference>
<reference evidence="3" key="1">
    <citation type="submission" date="2019-09" db="EMBL/GenBank/DDBJ databases">
        <title>Characterisation of the sponge microbiome using genome-centric metagenomics.</title>
        <authorList>
            <person name="Engelberts J.P."/>
            <person name="Robbins S.J."/>
            <person name="De Goeij J.M."/>
            <person name="Aranda M."/>
            <person name="Bell S.C."/>
            <person name="Webster N.S."/>
        </authorList>
    </citation>
    <scope>NUCLEOTIDE SEQUENCE</scope>
    <source>
        <strain evidence="3">SB0675_bin_29</strain>
    </source>
</reference>
<protein>
    <recommendedName>
        <fullName evidence="4">6-bladed beta-propeller</fullName>
    </recommendedName>
</protein>
<dbReference type="PANTHER" id="PTHR24104">
    <property type="entry name" value="E3 UBIQUITIN-PROTEIN LIGASE NHLRC1-RELATED"/>
    <property type="match status" value="1"/>
</dbReference>
<keyword evidence="1" id="KW-0677">Repeat</keyword>
<dbReference type="InterPro" id="IPR050952">
    <property type="entry name" value="TRIM-NHL_E3_ligases"/>
</dbReference>
<accession>A0A6B1FWK6</accession>
<evidence type="ECO:0000313" key="3">
    <source>
        <dbReference type="EMBL" id="MYH60451.1"/>
    </source>
</evidence>
<dbReference type="Gene3D" id="2.120.10.30">
    <property type="entry name" value="TolB, C-terminal domain"/>
    <property type="match status" value="3"/>
</dbReference>
<comment type="caution">
    <text evidence="3">The sequence shown here is derived from an EMBL/GenBank/DDBJ whole genome shotgun (WGS) entry which is preliminary data.</text>
</comment>
<sequence length="468" mass="52278">SYDDDVAWPMTWYMRFYPNHIFYGANPTTEAMSAPIILVGKKNYGKVEPYVGRDYVSRNYRLVWWPEESYKGEWDGEKSKGLTLEQIWGALRDSERRNRLWQIFFYRNHPDRTLTAWPHRHDFRMYVRRDIAELVWDLNVVPTAGGGTSQSRAFSYEEIDRTASAAYNGLYDAVPLANPRSVAIGADGQRYILDTGNNRVVVLNSDGTYRVAFGSTCFLAEGASRGCVDPDGDGPLELGDGQFREPWGIAVGADGTVFVSDTWNGRIQVFDSQGKFLRKWGSFTVITEDIRDPFALFGPRGLAVTPAGNLLVADTGNKRIIEFSPLGEFVRQVGGGGIILGHFEEPVDVAIHPPTGNVLVSDAWNRRIQVLSAELVPLFEWLIPTWESQEIWDKPFLAAAADGTVYASDPQFAQIYVMLSGEIQHSFGRYGGDLNRFAKPTGIAIDPLTGEILVADADNHRILVFSGN</sequence>
<evidence type="ECO:0000256" key="1">
    <source>
        <dbReference type="ARBA" id="ARBA00022737"/>
    </source>
</evidence>
<gene>
    <name evidence="3" type="ORF">F4148_01320</name>
</gene>
<feature type="repeat" description="NHL" evidence="2">
    <location>
        <begin position="175"/>
        <end position="206"/>
    </location>
</feature>
<feature type="repeat" description="NHL" evidence="2">
    <location>
        <begin position="330"/>
        <end position="374"/>
    </location>
</feature>